<dbReference type="InterPro" id="IPR002686">
    <property type="entry name" value="Transposase_17"/>
</dbReference>
<gene>
    <name evidence="2" type="ORF">DSCA_53230</name>
    <name evidence="3" type="ORF">DSCA_53330</name>
</gene>
<evidence type="ECO:0000313" key="4">
    <source>
        <dbReference type="Proteomes" id="UP000427906"/>
    </source>
</evidence>
<protein>
    <recommendedName>
        <fullName evidence="1">Transposase IS200-like domain-containing protein</fullName>
    </recommendedName>
</protein>
<evidence type="ECO:0000259" key="1">
    <source>
        <dbReference type="Pfam" id="PF01797"/>
    </source>
</evidence>
<proteinExistence type="predicted"/>
<evidence type="ECO:0000313" key="2">
    <source>
        <dbReference type="EMBL" id="BBO71393.1"/>
    </source>
</evidence>
<reference evidence="2 4" key="1">
    <citation type="submission" date="2019-11" db="EMBL/GenBank/DDBJ databases">
        <title>Comparative genomics of hydrocarbon-degrading Desulfosarcina strains.</title>
        <authorList>
            <person name="Watanabe M."/>
            <person name="Kojima H."/>
            <person name="Fukui M."/>
        </authorList>
    </citation>
    <scope>NUCLEOTIDE SEQUENCE [LARGE SCALE GENOMIC DNA]</scope>
    <source>
        <strain evidence="2 4">PL12</strain>
    </source>
</reference>
<dbReference type="GO" id="GO:0003677">
    <property type="term" value="F:DNA binding"/>
    <property type="evidence" value="ECO:0007669"/>
    <property type="project" value="InterPro"/>
</dbReference>
<sequence>MILDYTVISNHIHLLLADDGARNAIPDSIKLIAGRTGQEFNQRKKRKGEFWEDRCHATAIENAEHLF</sequence>
<dbReference type="GO" id="GO:0004803">
    <property type="term" value="F:transposase activity"/>
    <property type="evidence" value="ECO:0007669"/>
    <property type="project" value="InterPro"/>
</dbReference>
<dbReference type="KEGG" id="dalk:DSCA_53230"/>
<feature type="domain" description="Transposase IS200-like" evidence="1">
    <location>
        <begin position="2"/>
        <end position="63"/>
    </location>
</feature>
<name>A0A5K7YTL4_9BACT</name>
<dbReference type="EMBL" id="AP021874">
    <property type="protein sequence ID" value="BBO71393.1"/>
    <property type="molecule type" value="Genomic_DNA"/>
</dbReference>
<dbReference type="PANTHER" id="PTHR34322:SF2">
    <property type="entry name" value="TRANSPOSASE IS200-LIKE DOMAIN-CONTAINING PROTEIN"/>
    <property type="match status" value="1"/>
</dbReference>
<dbReference type="InterPro" id="IPR036515">
    <property type="entry name" value="Transposase_17_sf"/>
</dbReference>
<keyword evidence="4" id="KW-1185">Reference proteome</keyword>
<dbReference type="AlphaFoldDB" id="A0A5K7YTL4"/>
<dbReference type="EMBL" id="AP021874">
    <property type="protein sequence ID" value="BBO71403.1"/>
    <property type="molecule type" value="Genomic_DNA"/>
</dbReference>
<dbReference type="KEGG" id="dalk:DSCA_53330"/>
<dbReference type="Gene3D" id="3.30.70.1290">
    <property type="entry name" value="Transposase IS200-like"/>
    <property type="match status" value="1"/>
</dbReference>
<organism evidence="2 4">
    <name type="scientific">Desulfosarcina alkanivorans</name>
    <dbReference type="NCBI Taxonomy" id="571177"/>
    <lineage>
        <taxon>Bacteria</taxon>
        <taxon>Pseudomonadati</taxon>
        <taxon>Thermodesulfobacteriota</taxon>
        <taxon>Desulfobacteria</taxon>
        <taxon>Desulfobacterales</taxon>
        <taxon>Desulfosarcinaceae</taxon>
        <taxon>Desulfosarcina</taxon>
    </lineage>
</organism>
<dbReference type="GO" id="GO:0006313">
    <property type="term" value="P:DNA transposition"/>
    <property type="evidence" value="ECO:0007669"/>
    <property type="project" value="InterPro"/>
</dbReference>
<dbReference type="SUPFAM" id="SSF143422">
    <property type="entry name" value="Transposase IS200-like"/>
    <property type="match status" value="1"/>
</dbReference>
<evidence type="ECO:0000313" key="3">
    <source>
        <dbReference type="EMBL" id="BBO71403.1"/>
    </source>
</evidence>
<accession>A0A5K7YTL4</accession>
<dbReference type="Proteomes" id="UP000427906">
    <property type="component" value="Chromosome"/>
</dbReference>
<dbReference type="Pfam" id="PF01797">
    <property type="entry name" value="Y1_Tnp"/>
    <property type="match status" value="1"/>
</dbReference>
<dbReference type="PANTHER" id="PTHR34322">
    <property type="entry name" value="TRANSPOSASE, Y1_TNP DOMAIN-CONTAINING"/>
    <property type="match status" value="1"/>
</dbReference>